<evidence type="ECO:0000256" key="1">
    <source>
        <dbReference type="SAM" id="MobiDB-lite"/>
    </source>
</evidence>
<organism evidence="2 3">
    <name type="scientific">Phycicoccus elongatus Lp2</name>
    <dbReference type="NCBI Taxonomy" id="1193181"/>
    <lineage>
        <taxon>Bacteria</taxon>
        <taxon>Bacillati</taxon>
        <taxon>Actinomycetota</taxon>
        <taxon>Actinomycetes</taxon>
        <taxon>Micrococcales</taxon>
        <taxon>Intrasporangiaceae</taxon>
        <taxon>Phycicoccus</taxon>
    </lineage>
</organism>
<reference evidence="2 3" key="1">
    <citation type="journal article" date="2013" name="ISME J.">
        <title>A metabolic model for members of the genus Tetrasphaera involved in enhanced biological phosphorus removal.</title>
        <authorList>
            <person name="Kristiansen R."/>
            <person name="Nguyen H.T.T."/>
            <person name="Saunders A.M."/>
            <person name="Nielsen J.L."/>
            <person name="Wimmer R."/>
            <person name="Le V.Q."/>
            <person name="McIlroy S.J."/>
            <person name="Petrovski S."/>
            <person name="Seviour R.J."/>
            <person name="Calteau A."/>
            <person name="Nielsen K.L."/>
            <person name="Nielsen P.H."/>
        </authorList>
    </citation>
    <scope>NUCLEOTIDE SEQUENCE [LARGE SCALE GENOMIC DNA]</scope>
    <source>
        <strain evidence="2 3">Lp2</strain>
    </source>
</reference>
<proteinExistence type="predicted"/>
<comment type="caution">
    <text evidence="2">The sequence shown here is derived from an EMBL/GenBank/DDBJ whole genome shotgun (WGS) entry which is preliminary data.</text>
</comment>
<sequence>MVLLYRLDDPDVRVWYAARAEAAGWRCGVPEGRIKGRLHARVGAAPSNLPNRLAPGGQRPGAATG</sequence>
<evidence type="ECO:0000313" key="3">
    <source>
        <dbReference type="Proteomes" id="UP000013167"/>
    </source>
</evidence>
<dbReference type="EMBL" id="CAIZ01000046">
    <property type="protein sequence ID" value="CCH69244.1"/>
    <property type="molecule type" value="Genomic_DNA"/>
</dbReference>
<gene>
    <name evidence="2" type="ORF">BN10_140056</name>
</gene>
<feature type="region of interest" description="Disordered" evidence="1">
    <location>
        <begin position="45"/>
        <end position="65"/>
    </location>
</feature>
<dbReference type="Proteomes" id="UP000013167">
    <property type="component" value="Unassembled WGS sequence"/>
</dbReference>
<dbReference type="HOGENOM" id="CLU_2848368_0_0_11"/>
<name>N0E2Y6_9MICO</name>
<dbReference type="AlphaFoldDB" id="N0E2Y6"/>
<evidence type="ECO:0000313" key="2">
    <source>
        <dbReference type="EMBL" id="CCH69244.1"/>
    </source>
</evidence>
<keyword evidence="3" id="KW-1185">Reference proteome</keyword>
<protein>
    <submittedName>
        <fullName evidence="2">Uncharacterized protein</fullName>
    </submittedName>
</protein>
<accession>N0E2Y6</accession>